<keyword evidence="2" id="KW-1185">Reference proteome</keyword>
<proteinExistence type="predicted"/>
<evidence type="ECO:0000313" key="1">
    <source>
        <dbReference type="EMBL" id="AKM54492.1"/>
    </source>
</evidence>
<dbReference type="Proteomes" id="UP000035661">
    <property type="component" value="Chromosome"/>
</dbReference>
<dbReference type="KEGG" id="seri:SERIO_v1c09320"/>
<protein>
    <submittedName>
        <fullName evidence="1">Uncharacterized protein</fullName>
    </submittedName>
</protein>
<dbReference type="RefSeq" id="WP_047791690.1">
    <property type="nucleotide sequence ID" value="NZ_CP011856.1"/>
</dbReference>
<gene>
    <name evidence="1" type="ORF">SERIO_v1c09320</name>
</gene>
<evidence type="ECO:0000313" key="2">
    <source>
        <dbReference type="Proteomes" id="UP000035661"/>
    </source>
</evidence>
<accession>A0A0H3XN04</accession>
<dbReference type="AlphaFoldDB" id="A0A0H3XN04"/>
<dbReference type="PATRIC" id="fig|743698.3.peg.941"/>
<reference evidence="1 2" key="1">
    <citation type="journal article" date="2015" name="Genome Biol. Evol.">
        <title>Found and Lost: The Fates of Horizontally Acquired Genes in Arthropod-Symbiotic Spiroplasma.</title>
        <authorList>
            <person name="Lo W.S."/>
            <person name="Gasparich G.E."/>
            <person name="Kuo C.H."/>
        </authorList>
    </citation>
    <scope>NUCLEOTIDE SEQUENCE [LARGE SCALE GENOMIC DNA]</scope>
    <source>
        <strain evidence="2">TDA-040725-5</strain>
    </source>
</reference>
<name>A0A0H3XN04_9MOLU</name>
<dbReference type="STRING" id="315358.SERIO_v1c09320"/>
<reference evidence="2" key="2">
    <citation type="submission" date="2015-06" db="EMBL/GenBank/DDBJ databases">
        <title>Complete genome sequence of Spiroplasma eriocheiris TDA-040725-5 (DSM 21848).</title>
        <authorList>
            <person name="Lo W.-S."/>
            <person name="Kuo C.-H."/>
        </authorList>
    </citation>
    <scope>NUCLEOTIDE SEQUENCE [LARGE SCALE GENOMIC DNA]</scope>
    <source>
        <strain evidence="2">TDA-040725-5</strain>
    </source>
</reference>
<sequence length="114" mass="13630">MNITILKGEVVEISEMARDKYGRLYLRGYMWTNNISWDNREENARVDFYVWDHPHINLVKFKENFLNQKAYLIGYEKHVHNGNLLIIEKAILLSELENKNETEEISNLLWKVFG</sequence>
<organism evidence="1 2">
    <name type="scientific">Spiroplasma eriocheiris</name>
    <dbReference type="NCBI Taxonomy" id="315358"/>
    <lineage>
        <taxon>Bacteria</taxon>
        <taxon>Bacillati</taxon>
        <taxon>Mycoplasmatota</taxon>
        <taxon>Mollicutes</taxon>
        <taxon>Entomoplasmatales</taxon>
        <taxon>Spiroplasmataceae</taxon>
        <taxon>Spiroplasma</taxon>
    </lineage>
</organism>
<dbReference type="EMBL" id="CP011856">
    <property type="protein sequence ID" value="AKM54492.1"/>
    <property type="molecule type" value="Genomic_DNA"/>
</dbReference>